<dbReference type="PANTHER" id="PTHR45892">
    <property type="entry name" value="AMINOACYLASE-1"/>
    <property type="match status" value="1"/>
</dbReference>
<dbReference type="InterPro" id="IPR002933">
    <property type="entry name" value="Peptidase_M20"/>
</dbReference>
<accession>A0A4C1Y5X0</accession>
<gene>
    <name evidence="1" type="primary">ACY1</name>
    <name evidence="1" type="ORF">EVAR_51677_1</name>
</gene>
<keyword evidence="2" id="KW-1185">Reference proteome</keyword>
<dbReference type="Pfam" id="PF01546">
    <property type="entry name" value="Peptidase_M20"/>
    <property type="match status" value="1"/>
</dbReference>
<reference evidence="1 2" key="1">
    <citation type="journal article" date="2019" name="Commun. Biol.">
        <title>The bagworm genome reveals a unique fibroin gene that provides high tensile strength.</title>
        <authorList>
            <person name="Kono N."/>
            <person name="Nakamura H."/>
            <person name="Ohtoshi R."/>
            <person name="Tomita M."/>
            <person name="Numata K."/>
            <person name="Arakawa K."/>
        </authorList>
    </citation>
    <scope>NUCLEOTIDE SEQUENCE [LARGE SCALE GENOMIC DNA]</scope>
</reference>
<dbReference type="InterPro" id="IPR052083">
    <property type="entry name" value="Aminoacylase-1_M20A"/>
</dbReference>
<dbReference type="OrthoDB" id="3064516at2759"/>
<dbReference type="AlphaFoldDB" id="A0A4C1Y5X0"/>
<evidence type="ECO:0000313" key="2">
    <source>
        <dbReference type="Proteomes" id="UP000299102"/>
    </source>
</evidence>
<dbReference type="PANTHER" id="PTHR45892:SF1">
    <property type="entry name" value="AMINOACYLASE-1"/>
    <property type="match status" value="1"/>
</dbReference>
<dbReference type="Gene3D" id="1.10.150.900">
    <property type="match status" value="1"/>
</dbReference>
<comment type="caution">
    <text evidence="1">The sequence shown here is derived from an EMBL/GenBank/DDBJ whole genome shotgun (WGS) entry which is preliminary data.</text>
</comment>
<dbReference type="GO" id="GO:0004046">
    <property type="term" value="F:aminoacylase activity"/>
    <property type="evidence" value="ECO:0007669"/>
    <property type="project" value="TreeGrafter"/>
</dbReference>
<sequence>MQTKDLYENVIDVPRRKEADNYKVDRRSLSTGRRINLPAVCFSGFQIDCRVCPGGTDARYFRMQKIAAFGFSPILNTPILLHAHDERINVEAFLKGIDVFENVLKYVANIS</sequence>
<proteinExistence type="predicted"/>
<organism evidence="1 2">
    <name type="scientific">Eumeta variegata</name>
    <name type="common">Bagworm moth</name>
    <name type="synonym">Eumeta japonica</name>
    <dbReference type="NCBI Taxonomy" id="151549"/>
    <lineage>
        <taxon>Eukaryota</taxon>
        <taxon>Metazoa</taxon>
        <taxon>Ecdysozoa</taxon>
        <taxon>Arthropoda</taxon>
        <taxon>Hexapoda</taxon>
        <taxon>Insecta</taxon>
        <taxon>Pterygota</taxon>
        <taxon>Neoptera</taxon>
        <taxon>Endopterygota</taxon>
        <taxon>Lepidoptera</taxon>
        <taxon>Glossata</taxon>
        <taxon>Ditrysia</taxon>
        <taxon>Tineoidea</taxon>
        <taxon>Psychidae</taxon>
        <taxon>Oiketicinae</taxon>
        <taxon>Eumeta</taxon>
    </lineage>
</organism>
<evidence type="ECO:0000313" key="1">
    <source>
        <dbReference type="EMBL" id="GBP70354.1"/>
    </source>
</evidence>
<protein>
    <submittedName>
        <fullName evidence="1">Aminoacylase-1</fullName>
    </submittedName>
</protein>
<dbReference type="STRING" id="151549.A0A4C1Y5X0"/>
<dbReference type="EMBL" id="BGZK01001071">
    <property type="protein sequence ID" value="GBP70354.1"/>
    <property type="molecule type" value="Genomic_DNA"/>
</dbReference>
<dbReference type="Proteomes" id="UP000299102">
    <property type="component" value="Unassembled WGS sequence"/>
</dbReference>
<dbReference type="SUPFAM" id="SSF53187">
    <property type="entry name" value="Zn-dependent exopeptidases"/>
    <property type="match status" value="1"/>
</dbReference>
<name>A0A4C1Y5X0_EUMVA</name>